<accession>A0A2L1U7I6</accession>
<dbReference type="AlphaFoldDB" id="A0A2L1U7I6"/>
<sequence length="72" mass="8315">MQKKISYLPLRMQLVQKGISRPQLIEMVGMSPTTAVHLFKDEHVSLRLIEKICNVLDCDIQDVVTLTDFKEE</sequence>
<dbReference type="InterPro" id="IPR010982">
    <property type="entry name" value="Lambda_DNA-bd_dom_sf"/>
</dbReference>
<evidence type="ECO:0000313" key="3">
    <source>
        <dbReference type="Proteomes" id="UP000239833"/>
    </source>
</evidence>
<keyword evidence="2" id="KW-0614">Plasmid</keyword>
<dbReference type="PROSITE" id="PS50943">
    <property type="entry name" value="HTH_CROC1"/>
    <property type="match status" value="1"/>
</dbReference>
<name>A0A2L1U7I6_9BACL</name>
<dbReference type="GO" id="GO:0003677">
    <property type="term" value="F:DNA binding"/>
    <property type="evidence" value="ECO:0007669"/>
    <property type="project" value="InterPro"/>
</dbReference>
<dbReference type="Pfam" id="PF13443">
    <property type="entry name" value="HTH_26"/>
    <property type="match status" value="1"/>
</dbReference>
<feature type="domain" description="HTH cro/C1-type" evidence="1">
    <location>
        <begin position="10"/>
        <end position="63"/>
    </location>
</feature>
<gene>
    <name evidence="2" type="ORF">ERICIII_04880</name>
</gene>
<dbReference type="RefSeq" id="WP_158672844.1">
    <property type="nucleotide sequence ID" value="NZ_CP019656.1"/>
</dbReference>
<dbReference type="InterPro" id="IPR001387">
    <property type="entry name" value="Cro/C1-type_HTH"/>
</dbReference>
<dbReference type="Gene3D" id="1.10.260.40">
    <property type="entry name" value="lambda repressor-like DNA-binding domains"/>
    <property type="match status" value="1"/>
</dbReference>
<evidence type="ECO:0000259" key="1">
    <source>
        <dbReference type="PROSITE" id="PS50943"/>
    </source>
</evidence>
<dbReference type="Proteomes" id="UP000239833">
    <property type="component" value="Plasmid unnamed1"/>
</dbReference>
<proteinExistence type="predicted"/>
<protein>
    <submittedName>
        <fullName evidence="2">Putative transcriptional regulator</fullName>
    </submittedName>
</protein>
<evidence type="ECO:0000313" key="2">
    <source>
        <dbReference type="EMBL" id="AVF28882.1"/>
    </source>
</evidence>
<dbReference type="EMBL" id="CP019656">
    <property type="protein sequence ID" value="AVF28882.1"/>
    <property type="molecule type" value="Genomic_DNA"/>
</dbReference>
<reference evidence="3" key="1">
    <citation type="submission" date="2017-02" db="EMBL/GenBank/DDBJ databases">
        <title>Delineation of Paenibacillus larvae strains originating from foulbrood outbreaks.</title>
        <authorList>
            <person name="Beims H."/>
            <person name="Bunk B."/>
            <person name="Sproeer C."/>
            <person name="Mohr K.I."/>
            <person name="Pradella S."/>
            <person name="Guenther G."/>
            <person name="Rohde M."/>
            <person name="von der Ohe W."/>
            <person name="Steinert M."/>
        </authorList>
    </citation>
    <scope>NUCLEOTIDE SEQUENCE [LARGE SCALE GENOMIC DNA]</scope>
    <source>
        <strain evidence="3">Eric_III</strain>
        <plasmid evidence="3">Plasmid unnamed1</plasmid>
    </source>
</reference>
<organism evidence="2 3">
    <name type="scientific">Paenibacillus larvae subsp. larvae</name>
    <dbReference type="NCBI Taxonomy" id="147375"/>
    <lineage>
        <taxon>Bacteria</taxon>
        <taxon>Bacillati</taxon>
        <taxon>Bacillota</taxon>
        <taxon>Bacilli</taxon>
        <taxon>Bacillales</taxon>
        <taxon>Paenibacillaceae</taxon>
        <taxon>Paenibacillus</taxon>
    </lineage>
</organism>
<dbReference type="CDD" id="cd00093">
    <property type="entry name" value="HTH_XRE"/>
    <property type="match status" value="1"/>
</dbReference>
<dbReference type="SUPFAM" id="SSF47413">
    <property type="entry name" value="lambda repressor-like DNA-binding domains"/>
    <property type="match status" value="1"/>
</dbReference>
<geneLocation type="plasmid" evidence="2">
    <name>unnamed1</name>
</geneLocation>